<dbReference type="AlphaFoldDB" id="A0A1J0VJF9"/>
<evidence type="ECO:0000313" key="2">
    <source>
        <dbReference type="EMBL" id="APE32154.1"/>
    </source>
</evidence>
<dbReference type="OrthoDB" id="7848519at2"/>
<feature type="transmembrane region" description="Helical" evidence="1">
    <location>
        <begin position="232"/>
        <end position="251"/>
    </location>
</feature>
<dbReference type="KEGG" id="hsi:BOX17_15070"/>
<evidence type="ECO:0000256" key="1">
    <source>
        <dbReference type="SAM" id="Phobius"/>
    </source>
</evidence>
<feature type="transmembrane region" description="Helical" evidence="1">
    <location>
        <begin position="6"/>
        <end position="23"/>
    </location>
</feature>
<keyword evidence="1" id="KW-0472">Membrane</keyword>
<dbReference type="RefSeq" id="WP_071945992.1">
    <property type="nucleotide sequence ID" value="NZ_CP018139.1"/>
</dbReference>
<reference evidence="3" key="1">
    <citation type="submission" date="2016-11" db="EMBL/GenBank/DDBJ databases">
        <title>Halolamina sediminis sp. nov., an extremely halophilic archaeon isolated from solar salt.</title>
        <authorList>
            <person name="Koh H.-W."/>
            <person name="Rani S."/>
            <person name="Park S.-J."/>
        </authorList>
    </citation>
    <scope>NUCLEOTIDE SEQUENCE [LARGE SCALE GENOMIC DNA]</scope>
    <source>
        <strain evidence="3">Hb3</strain>
    </source>
</reference>
<accession>A0A1J0VJF9</accession>
<gene>
    <name evidence="2" type="ORF">BOX17_15070</name>
</gene>
<feature type="transmembrane region" description="Helical" evidence="1">
    <location>
        <begin position="173"/>
        <end position="192"/>
    </location>
</feature>
<dbReference type="Proteomes" id="UP000181985">
    <property type="component" value="Chromosome"/>
</dbReference>
<feature type="transmembrane region" description="Helical" evidence="1">
    <location>
        <begin position="30"/>
        <end position="48"/>
    </location>
</feature>
<protein>
    <submittedName>
        <fullName evidence="2">Uncharacterized protein</fullName>
    </submittedName>
</protein>
<evidence type="ECO:0000313" key="3">
    <source>
        <dbReference type="Proteomes" id="UP000181985"/>
    </source>
</evidence>
<sequence length="274" mass="28590">MLSVLLAKLIATALVVVGVSISVGKLGPRLGGILAGTPIVLGPGYFFMLQERPADFIEVAALSTLHALVATLLFSLCFVATAQRMGALASLGLATLCWIPAALLFTLLPGGVWLALLLYAGVLLVAEVAKRALRLNQPVITATSGWLDLVLRGLLAGVLVSVATTLAARSGPLLSGMLVGFPVGLFTIGWTLHQRYGHDVARATVGAAQQGMLSLVAFALVTALLASVTPPMVTFLLSLAASIGVSAMLFLHSQRRVRRTLARCAHAEPTLREP</sequence>
<name>A0A1J0VJF9_9GAMM</name>
<feature type="transmembrane region" description="Helical" evidence="1">
    <location>
        <begin position="149"/>
        <end position="167"/>
    </location>
</feature>
<keyword evidence="1" id="KW-0812">Transmembrane</keyword>
<feature type="transmembrane region" description="Helical" evidence="1">
    <location>
        <begin position="204"/>
        <end position="226"/>
    </location>
</feature>
<keyword evidence="3" id="KW-1185">Reference proteome</keyword>
<proteinExistence type="predicted"/>
<keyword evidence="1" id="KW-1133">Transmembrane helix</keyword>
<dbReference type="EMBL" id="CP018139">
    <property type="protein sequence ID" value="APE32154.1"/>
    <property type="molecule type" value="Genomic_DNA"/>
</dbReference>
<feature type="transmembrane region" description="Helical" evidence="1">
    <location>
        <begin position="111"/>
        <end position="129"/>
    </location>
</feature>
<organism evidence="2 3">
    <name type="scientific">Halomonas aestuarii</name>
    <dbReference type="NCBI Taxonomy" id="1897729"/>
    <lineage>
        <taxon>Bacteria</taxon>
        <taxon>Pseudomonadati</taxon>
        <taxon>Pseudomonadota</taxon>
        <taxon>Gammaproteobacteria</taxon>
        <taxon>Oceanospirillales</taxon>
        <taxon>Halomonadaceae</taxon>
        <taxon>Halomonas</taxon>
    </lineage>
</organism>
<feature type="transmembrane region" description="Helical" evidence="1">
    <location>
        <begin position="87"/>
        <end position="105"/>
    </location>
</feature>
<feature type="transmembrane region" description="Helical" evidence="1">
    <location>
        <begin position="60"/>
        <end position="80"/>
    </location>
</feature>